<evidence type="ECO:0000313" key="3">
    <source>
        <dbReference type="EMBL" id="GEL91977.1"/>
    </source>
</evidence>
<dbReference type="Proteomes" id="UP000192477">
    <property type="component" value="Unassembled WGS sequence"/>
</dbReference>
<dbReference type="PANTHER" id="PTHR43364">
    <property type="entry name" value="NADH-SPECIFIC METHYLGLYOXAL REDUCTASE-RELATED"/>
    <property type="match status" value="1"/>
</dbReference>
<protein>
    <submittedName>
        <fullName evidence="4">Oxidoreductase</fullName>
    </submittedName>
</protein>
<dbReference type="InterPro" id="IPR036812">
    <property type="entry name" value="NAD(P)_OxRdtase_dom_sf"/>
</dbReference>
<dbReference type="EMBL" id="MJEA01000003">
    <property type="protein sequence ID" value="OQO70650.1"/>
    <property type="molecule type" value="Genomic_DNA"/>
</dbReference>
<name>A0A1V8YDG8_9ENTE</name>
<dbReference type="EMBL" id="BJWF01000013">
    <property type="protein sequence ID" value="GEL91977.1"/>
    <property type="molecule type" value="Genomic_DNA"/>
</dbReference>
<dbReference type="InterPro" id="IPR020471">
    <property type="entry name" value="AKR"/>
</dbReference>
<dbReference type="GO" id="GO:0005829">
    <property type="term" value="C:cytosol"/>
    <property type="evidence" value="ECO:0007669"/>
    <property type="project" value="TreeGrafter"/>
</dbReference>
<dbReference type="PRINTS" id="PR00069">
    <property type="entry name" value="ALDKETRDTASE"/>
</dbReference>
<dbReference type="PROSITE" id="PS00062">
    <property type="entry name" value="ALDOKETO_REDUCTASE_2"/>
    <property type="match status" value="1"/>
</dbReference>
<evidence type="ECO:0000313" key="6">
    <source>
        <dbReference type="Proteomes" id="UP000321830"/>
    </source>
</evidence>
<evidence type="ECO:0000259" key="2">
    <source>
        <dbReference type="Pfam" id="PF00248"/>
    </source>
</evidence>
<dbReference type="AlphaFoldDB" id="A0A1V8YDG8"/>
<evidence type="ECO:0000256" key="1">
    <source>
        <dbReference type="ARBA" id="ARBA00023002"/>
    </source>
</evidence>
<dbReference type="FunFam" id="3.20.20.100:FF:000004">
    <property type="entry name" value="Oxidoreductase, aldo/keto reductase"/>
    <property type="match status" value="1"/>
</dbReference>
<proteinExistence type="predicted"/>
<organism evidence="4 5">
    <name type="scientific">Enterococcus villorum</name>
    <dbReference type="NCBI Taxonomy" id="112904"/>
    <lineage>
        <taxon>Bacteria</taxon>
        <taxon>Bacillati</taxon>
        <taxon>Bacillota</taxon>
        <taxon>Bacilli</taxon>
        <taxon>Lactobacillales</taxon>
        <taxon>Enterococcaceae</taxon>
        <taxon>Enterococcus</taxon>
    </lineage>
</organism>
<dbReference type="InterPro" id="IPR023210">
    <property type="entry name" value="NADP_OxRdtase_dom"/>
</dbReference>
<dbReference type="PANTHER" id="PTHR43364:SF4">
    <property type="entry name" value="NAD(P)-LINKED OXIDOREDUCTASE SUPERFAMILY PROTEIN"/>
    <property type="match status" value="1"/>
</dbReference>
<dbReference type="GO" id="GO:0016491">
    <property type="term" value="F:oxidoreductase activity"/>
    <property type="evidence" value="ECO:0007669"/>
    <property type="project" value="UniProtKB-KW"/>
</dbReference>
<dbReference type="Proteomes" id="UP000321830">
    <property type="component" value="Unassembled WGS sequence"/>
</dbReference>
<sequence>MAEIRIGHSQVYAEQLGLGANAVGGHNLFANLTDETGKAVVRTALNNGINLIDTAYAYGNGRSEELIGEVLQEKEFDRSRVIIATKAAHVPDQKGIFNNSPEFLTHSVEEALRRLQTDYIDIFYIHFPDKETPKNEAVAALHRLKEEGKIRAIGVSNFSIEQLKEANAQGYVDVVEDKYSLIHRIAEKERWPYLKQHHISFVPYFPLASGLLTGKYHLNSLQEMSENDPRRQKPDFQGERFEKIIQAVEQLAPLAKNKQATISQLVLAWYMKNPGISIVIPGAKKPEQVADNARALDIHLSNEDYQTIDQLFKEF</sequence>
<feature type="domain" description="NADP-dependent oxidoreductase" evidence="2">
    <location>
        <begin position="16"/>
        <end position="311"/>
    </location>
</feature>
<gene>
    <name evidence="4" type="ORF">BH747_04405</name>
    <name evidence="3" type="ORF">EVI01_13140</name>
</gene>
<accession>A0A1V8YDG8</accession>
<dbReference type="InterPro" id="IPR050523">
    <property type="entry name" value="AKR_Detox_Biosynth"/>
</dbReference>
<comment type="caution">
    <text evidence="4">The sequence shown here is derived from an EMBL/GenBank/DDBJ whole genome shotgun (WGS) entry which is preliminary data.</text>
</comment>
<evidence type="ECO:0000313" key="5">
    <source>
        <dbReference type="Proteomes" id="UP000192477"/>
    </source>
</evidence>
<evidence type="ECO:0000313" key="4">
    <source>
        <dbReference type="EMBL" id="OQO70650.1"/>
    </source>
</evidence>
<dbReference type="OrthoDB" id="9773828at2"/>
<dbReference type="Pfam" id="PF00248">
    <property type="entry name" value="Aldo_ket_red"/>
    <property type="match status" value="1"/>
</dbReference>
<dbReference type="Gene3D" id="3.20.20.100">
    <property type="entry name" value="NADP-dependent oxidoreductase domain"/>
    <property type="match status" value="1"/>
</dbReference>
<reference evidence="4 5" key="1">
    <citation type="journal article" date="2017" name="BMC Microbiol.">
        <title>Comparative genomics of Enterococcus spp. isolated from bovine feces.</title>
        <authorList>
            <person name="Beukers A.G."/>
            <person name="Zaheer R."/>
            <person name="Goji N."/>
            <person name="Amoako K.K."/>
            <person name="Chaves A.V."/>
            <person name="Ward M.P."/>
            <person name="McAllister T.A."/>
        </authorList>
    </citation>
    <scope>NUCLEOTIDE SEQUENCE [LARGE SCALE GENOMIC DNA]</scope>
    <source>
        <strain evidence="4 5">F1129D 143</strain>
    </source>
</reference>
<dbReference type="SUPFAM" id="SSF51430">
    <property type="entry name" value="NAD(P)-linked oxidoreductase"/>
    <property type="match status" value="1"/>
</dbReference>
<dbReference type="InterPro" id="IPR018170">
    <property type="entry name" value="Aldo/ket_reductase_CS"/>
</dbReference>
<dbReference type="RefSeq" id="WP_010750341.1">
    <property type="nucleotide sequence ID" value="NZ_BJWF01000013.1"/>
</dbReference>
<dbReference type="STRING" id="112904.BH747_04405"/>
<reference evidence="3 6" key="2">
    <citation type="submission" date="2019-07" db="EMBL/GenBank/DDBJ databases">
        <title>Whole genome shotgun sequence of Enterococcus villorum NBRC 100699.</title>
        <authorList>
            <person name="Hosoyama A."/>
            <person name="Uohara A."/>
            <person name="Ohji S."/>
            <person name="Ichikawa N."/>
        </authorList>
    </citation>
    <scope>NUCLEOTIDE SEQUENCE [LARGE SCALE GENOMIC DNA]</scope>
    <source>
        <strain evidence="3 6">NBRC 100699</strain>
    </source>
</reference>
<keyword evidence="1" id="KW-0560">Oxidoreductase</keyword>